<feature type="active site" description="For RuvC-like nuclease domain" evidence="13">
    <location>
        <position position="11"/>
    </location>
</feature>
<dbReference type="RefSeq" id="WP_069699600.1">
    <property type="nucleotide sequence ID" value="NZ_JAGGMA010000027.1"/>
</dbReference>
<evidence type="ECO:0000256" key="4">
    <source>
        <dbReference type="ARBA" id="ARBA00022723"/>
    </source>
</evidence>
<dbReference type="InterPro" id="IPR032240">
    <property type="entry name" value="Cas9_REC"/>
</dbReference>
<dbReference type="Pfam" id="PF13395">
    <property type="entry name" value="HNH_4"/>
    <property type="match status" value="1"/>
</dbReference>
<evidence type="ECO:0000313" key="15">
    <source>
        <dbReference type="EMBL" id="OEH81548.1"/>
    </source>
</evidence>
<evidence type="ECO:0000256" key="13">
    <source>
        <dbReference type="HAMAP-Rule" id="MF_01480"/>
    </source>
</evidence>
<gene>
    <name evidence="13" type="primary">cas9</name>
    <name evidence="15" type="ORF">BCR26_04715</name>
</gene>
<dbReference type="Gene3D" id="3.30.420.10">
    <property type="entry name" value="Ribonuclease H-like superfamily/Ribonuclease H"/>
    <property type="match status" value="1"/>
</dbReference>
<feature type="domain" description="HNH Cas9-type" evidence="14">
    <location>
        <begin position="847"/>
        <end position="997"/>
    </location>
</feature>
<keyword evidence="16" id="KW-1185">Reference proteome</keyword>
<dbReference type="EMBL" id="MIEK01000045">
    <property type="protein sequence ID" value="OEH81548.1"/>
    <property type="molecule type" value="Genomic_DNA"/>
</dbReference>
<protein>
    <recommendedName>
        <fullName evidence="13">CRISPR-associated endonuclease Cas9</fullName>
        <ecNumber evidence="13">3.1.-.-</ecNumber>
    </recommendedName>
</protein>
<evidence type="ECO:0000256" key="8">
    <source>
        <dbReference type="ARBA" id="ARBA00022884"/>
    </source>
</evidence>
<evidence type="ECO:0000256" key="9">
    <source>
        <dbReference type="ARBA" id="ARBA00023118"/>
    </source>
</evidence>
<keyword evidence="7 13" id="KW-0460">Magnesium</keyword>
<evidence type="ECO:0000256" key="5">
    <source>
        <dbReference type="ARBA" id="ARBA00022759"/>
    </source>
</evidence>
<dbReference type="InterPro" id="IPR055228">
    <property type="entry name" value="Cas9_RuvC"/>
</dbReference>
<dbReference type="InterPro" id="IPR003615">
    <property type="entry name" value="HNH_nuc"/>
</dbReference>
<comment type="caution">
    <text evidence="15">The sequence shown here is derived from an EMBL/GenBank/DDBJ whole genome shotgun (WGS) entry which is preliminary data.</text>
</comment>
<keyword evidence="6 13" id="KW-0378">Hydrolase</keyword>
<comment type="domain">
    <text evidence="13">Has 2 endonuclease domains. The discontinuous RuvC-like domain cleaves the target DNA noncomplementary to crRNA while the HNH nuclease domain cleaves the target DNA complementary to crRNA.</text>
</comment>
<dbReference type="NCBIfam" id="TIGR01865">
    <property type="entry name" value="cas_Csn1"/>
    <property type="match status" value="1"/>
</dbReference>
<evidence type="ECO:0000256" key="6">
    <source>
        <dbReference type="ARBA" id="ARBA00022801"/>
    </source>
</evidence>
<feature type="active site" description="Proton acceptor for HNH nuclease domain" evidence="13">
    <location>
        <position position="919"/>
    </location>
</feature>
<dbReference type="HAMAP" id="MF_01480">
    <property type="entry name" value="Cas9"/>
    <property type="match status" value="1"/>
</dbReference>
<keyword evidence="11" id="KW-0464">Manganese</keyword>
<keyword evidence="8 13" id="KW-0694">RNA-binding</keyword>
<dbReference type="Pfam" id="PF16592">
    <property type="entry name" value="Cas9_REC"/>
    <property type="match status" value="1"/>
</dbReference>
<dbReference type="GO" id="GO:0051607">
    <property type="term" value="P:defense response to virus"/>
    <property type="evidence" value="ECO:0007669"/>
    <property type="project" value="UniProtKB-UniRule"/>
</dbReference>
<comment type="cofactor">
    <cofactor evidence="1 13">
        <name>Mg(2+)</name>
        <dbReference type="ChEBI" id="CHEBI:18420"/>
    </cofactor>
</comment>
<feature type="binding site" evidence="13">
    <location>
        <position position="11"/>
    </location>
    <ligand>
        <name>Mg(2+)</name>
        <dbReference type="ChEBI" id="CHEBI:18420"/>
        <label>2</label>
    </ligand>
</feature>
<comment type="similarity">
    <text evidence="2">Belongs to the CRISPR-associated protein Cas9 family. Subtype II-A subfamily.</text>
</comment>
<dbReference type="Gene3D" id="1.10.30.50">
    <property type="match status" value="1"/>
</dbReference>
<comment type="subunit">
    <text evidence="12 13">Monomer. Binds crRNA and tracrRNA.</text>
</comment>
<dbReference type="InterPro" id="IPR028629">
    <property type="entry name" value="Cas9"/>
</dbReference>
<organism evidence="15 16">
    <name type="scientific">Enterococcus rivorum</name>
    <dbReference type="NCBI Taxonomy" id="762845"/>
    <lineage>
        <taxon>Bacteria</taxon>
        <taxon>Bacillati</taxon>
        <taxon>Bacillota</taxon>
        <taxon>Bacilli</taxon>
        <taxon>Lactobacillales</taxon>
        <taxon>Enterococcaceae</taxon>
        <taxon>Enterococcus</taxon>
    </lineage>
</organism>
<feature type="binding site" evidence="13">
    <location>
        <position position="11"/>
    </location>
    <ligand>
        <name>Mg(2+)</name>
        <dbReference type="ChEBI" id="CHEBI:18420"/>
        <label>1</label>
    </ligand>
</feature>
<feature type="binding site" evidence="13">
    <location>
        <position position="843"/>
    </location>
    <ligand>
        <name>Mg(2+)</name>
        <dbReference type="ChEBI" id="CHEBI:18420"/>
        <label>1</label>
    </ligand>
</feature>
<evidence type="ECO:0000256" key="1">
    <source>
        <dbReference type="ARBA" id="ARBA00001946"/>
    </source>
</evidence>
<dbReference type="STRING" id="762845.BCR26_04715"/>
<keyword evidence="5 13" id="KW-0255">Endonuclease</keyword>
<dbReference type="Pfam" id="PF16593">
    <property type="entry name" value="Cas9-BH"/>
    <property type="match status" value="1"/>
</dbReference>
<feature type="binding site" evidence="13">
    <location>
        <position position="1083"/>
    </location>
    <ligand>
        <name>Mg(2+)</name>
        <dbReference type="ChEBI" id="CHEBI:18420"/>
        <label>2</label>
    </ligand>
</feature>
<evidence type="ECO:0000256" key="10">
    <source>
        <dbReference type="ARBA" id="ARBA00023125"/>
    </source>
</evidence>
<dbReference type="GO" id="GO:0004519">
    <property type="term" value="F:endonuclease activity"/>
    <property type="evidence" value="ECO:0007669"/>
    <property type="project" value="UniProtKB-UniRule"/>
</dbReference>
<sequence>MVKKGYTIGLDIGTTSVGWAVTDDDFELVNKKMSIKDKSGSTIKRVRKNLWGVRLFDEAKTAENTRRTRGVRRRIRRRKERLNYLQGIFSSEMAKMDENFFMRLEESFFKLSDKSEQNKFPYALFKNEIEEKAYYRQFPTIYHLRKHLMEHEESDLRKIYLGLHHILKYRGHFVQEGQKMDVANIDIQGNLKELFNALNENFSNKEDDFEQERMKDGVKRAKVLFDTEKLAAVEEILKEKISKSWKVNKISKGILAEKKDLPIFKAIVGNKIDLAGIFDCPDYAEKVNESIKELKDKVYFNKEDFEETFEKLSQLLKEEELEILILARKCYEAVLLADIMQGEQSLSDAMVAKYNDHKKDLVIFKKFVIDYFSEDVYFDLFKNTQLAGNYHSYVKGERKGNKFNHASLDDFYKFVKKELDKKAEELSEHPVYKQILQKIELETFLPKQRMFKNGAIPYQVHLHELRAIIKKQEKRFPFLAEKIIIKDNQKDISEYKIETLMKFRIPYYVGPLIEAREGELGKKRTNYSRFAWMQKSPESQNIGITPWNFHSVVDKDASASEFIERMTGFCSYFPEEPVLPKNSLIYQQFTVFQELSIVGYYDEQNRKHYLDGETRRRIFEDLFKKNRTVSAGLLRKWLVCNQRTSQEEKEIRLFGLDLKKNGLGSGNFNTKYTTYLDLKDAGITEKQLKQHKDFFEKIVKYQTIFEDKKILKRRIILLNEEQPLLSEEQIKNLAKKHYTGWGNLSLKLIDGIQDKGKTILDYLETQDYNQNLMQLMNDENKSFEMQIEQARAGKVQFGKIDYSFVEQLAGSPAIKRGIWQSLQIVEELVAFLGKENIKKIVIEMARENQSSKRTKSRQKQIEALYQKVTGDLKNEQEKIDVMQNFDNERVFLYYLQNGKCMHSGEKLELSQLSEYEIDHIIPQTYIKDDSFDNKVLVTRNANQQKGGDVPSYDVIDKMKSYWEKLKENNLISEKKFANLTKGKFDDQQLSGFINRQLVETRQITKNVAIILDKIYNDEAKNEKEVAIITLKSALTSQYRQGIIYVPNDDFDELKLVSKTNSRLKEVKLHDGFYKVREINDYHHAHDAYLNNVVATYLYEAMPDLRPLFVYGEHSREIHKRFLGKYATTRKGQFKQLLVDMQDEYWMRKDKEGNFIDGEILWRRDEVLQIVKKVLDYRNIQITKKLEMMVTGGEEKSFYQDSRCRKDKTAIPYKTNWDPSKYGGFKSPRTAYAIPVIKKNKPKLEPVLLVNRSKVETDGQFDCEKFKELNPTLKILGQPIWKYQSFEMFDGTKRYIASASEIHKGNQIKFSQEHMKFISCCQKYDEVKNKLAFDFVNESKHLFQEILTAIKDNIHRYRLIAEGIEVHRKFSNMLENIEKLSTQELVDNLLDAINITSVGTTNNAFGRVRYKGSYLNEIWSATLIHQSVTGLYETREKLI</sequence>
<feature type="binding site" evidence="13">
    <location>
        <position position="847"/>
    </location>
    <ligand>
        <name>Mg(2+)</name>
        <dbReference type="ChEBI" id="CHEBI:18420"/>
        <label>2</label>
    </ligand>
</feature>
<evidence type="ECO:0000256" key="2">
    <source>
        <dbReference type="ARBA" id="ARBA00005244"/>
    </source>
</evidence>
<proteinExistence type="inferred from homology"/>
<dbReference type="GO" id="GO:0043571">
    <property type="term" value="P:maintenance of CRISPR repeat elements"/>
    <property type="evidence" value="ECO:0007669"/>
    <property type="project" value="UniProtKB-UniRule"/>
</dbReference>
<evidence type="ECO:0000256" key="7">
    <source>
        <dbReference type="ARBA" id="ARBA00022842"/>
    </source>
</evidence>
<keyword evidence="3 13" id="KW-0540">Nuclease</keyword>
<dbReference type="GO" id="GO:0003677">
    <property type="term" value="F:DNA binding"/>
    <property type="evidence" value="ECO:0007669"/>
    <property type="project" value="UniProtKB-UniRule"/>
</dbReference>
<keyword evidence="10 13" id="KW-0238">DNA-binding</keyword>
<evidence type="ECO:0000256" key="12">
    <source>
        <dbReference type="ARBA" id="ARBA00046380"/>
    </source>
</evidence>
<feature type="binding site" evidence="13">
    <location>
        <position position="847"/>
    </location>
    <ligand>
        <name>Mg(2+)</name>
        <dbReference type="ChEBI" id="CHEBI:18420"/>
        <label>1</label>
    </ligand>
</feature>
<dbReference type="InterPro" id="IPR033114">
    <property type="entry name" value="HNH_CAS9"/>
</dbReference>
<dbReference type="OrthoDB" id="9757607at2"/>
<name>A0A1E5KUU0_9ENTE</name>
<dbReference type="Proteomes" id="UP000095256">
    <property type="component" value="Unassembled WGS sequence"/>
</dbReference>
<dbReference type="InterPro" id="IPR032237">
    <property type="entry name" value="Cas9_PI"/>
</dbReference>
<evidence type="ECO:0000256" key="3">
    <source>
        <dbReference type="ARBA" id="ARBA00022722"/>
    </source>
</evidence>
<keyword evidence="4 13" id="KW-0479">Metal-binding</keyword>
<dbReference type="GO" id="GO:0003723">
    <property type="term" value="F:RNA binding"/>
    <property type="evidence" value="ECO:0007669"/>
    <property type="project" value="UniProtKB-UniRule"/>
</dbReference>
<comment type="function">
    <text evidence="13">CRISPR (clustered regularly interspaced short palindromic repeat) is an adaptive immune system that provides protection against mobile genetic elements (viruses, transposable elements and conjugative plasmids). CRISPR clusters contain spacers, sequences complementary to antecedent mobile elements, and target invading nucleic acids. CRISPR clusters are transcribed and processed into CRISPR RNA (crRNA). In type II CRISPR systems correct processing of pre-crRNA requires a trans-encoded small RNA (tracrRNA), endogenous ribonuclease 3 (rnc) and this protein. The tracrRNA serves as a guide for ribonuclease 3-aided processing of pre-crRNA. Subsequently Cas9/crRNA/tracrRNA endonucleolytically cleaves linear or circular dsDNA target complementary to the spacer; Cas9 is inactive in the absence of the 2 guide RNAs (gRNA). Cas9 recognizes the protospacer adjacent motif (PAM) in the CRISPR repeat sequences to help distinguish self versus nonself, as targets within the bacterial CRISPR locus do not have PAMs. PAM recognition is also required for catalytic activity.</text>
</comment>
<dbReference type="InterPro" id="IPR032239">
    <property type="entry name" value="Cas9-BH"/>
</dbReference>
<evidence type="ECO:0000256" key="11">
    <source>
        <dbReference type="ARBA" id="ARBA00023211"/>
    </source>
</evidence>
<evidence type="ECO:0000259" key="14">
    <source>
        <dbReference type="PROSITE" id="PS51749"/>
    </source>
</evidence>
<evidence type="ECO:0000313" key="16">
    <source>
        <dbReference type="Proteomes" id="UP000095256"/>
    </source>
</evidence>
<dbReference type="InterPro" id="IPR036397">
    <property type="entry name" value="RNaseH_sf"/>
</dbReference>
<dbReference type="GO" id="GO:0046872">
    <property type="term" value="F:metal ion binding"/>
    <property type="evidence" value="ECO:0007669"/>
    <property type="project" value="UniProtKB-UniRule"/>
</dbReference>
<dbReference type="GO" id="GO:0016787">
    <property type="term" value="F:hydrolase activity"/>
    <property type="evidence" value="ECO:0007669"/>
    <property type="project" value="UniProtKB-KW"/>
</dbReference>
<dbReference type="Pfam" id="PF16595">
    <property type="entry name" value="Cas9_PI"/>
    <property type="match status" value="1"/>
</dbReference>
<dbReference type="PROSITE" id="PS51749">
    <property type="entry name" value="HNH_CAS9"/>
    <property type="match status" value="1"/>
</dbReference>
<comment type="similarity">
    <text evidence="13">Belongs to the CRISPR-associated Cas9 family.</text>
</comment>
<accession>A0A1E5KUU0</accession>
<reference evidence="15 16" key="1">
    <citation type="submission" date="2016-09" db="EMBL/GenBank/DDBJ databases">
        <authorList>
            <person name="Capua I."/>
            <person name="De Benedictis P."/>
            <person name="Joannis T."/>
            <person name="Lombin L.H."/>
            <person name="Cattoli G."/>
        </authorList>
    </citation>
    <scope>NUCLEOTIDE SEQUENCE [LARGE SCALE GENOMIC DNA]</scope>
    <source>
        <strain evidence="15 16">LMG 25899</strain>
    </source>
</reference>
<keyword evidence="9 13" id="KW-0051">Antiviral defense</keyword>
<dbReference type="Pfam" id="PF22702">
    <property type="entry name" value="Cas9_RuvC"/>
    <property type="match status" value="2"/>
</dbReference>
<dbReference type="EC" id="3.1.-.-" evidence="13"/>